<dbReference type="PANTHER" id="PTHR43206:SF1">
    <property type="entry name" value="4-AMINOBUTYRATE AMINOTRANSFERASE, MITOCHONDRIAL"/>
    <property type="match status" value="1"/>
</dbReference>
<proteinExistence type="inferred from homology"/>
<keyword evidence="3" id="KW-0032">Aminotransferase</keyword>
<evidence type="ECO:0000313" key="10">
    <source>
        <dbReference type="Proteomes" id="UP001283361"/>
    </source>
</evidence>
<dbReference type="InterPro" id="IPR015424">
    <property type="entry name" value="PyrdxlP-dep_Trfase"/>
</dbReference>
<dbReference type="GO" id="GO:0034386">
    <property type="term" value="F:4-aminobutyrate:2-oxoglutarate transaminase activity"/>
    <property type="evidence" value="ECO:0007669"/>
    <property type="project" value="UniProtKB-EC"/>
</dbReference>
<dbReference type="FunFam" id="3.40.640.10:FF:000073">
    <property type="entry name" value="Probable 4-aminobutyrate aminotransferase"/>
    <property type="match status" value="1"/>
</dbReference>
<evidence type="ECO:0000256" key="4">
    <source>
        <dbReference type="ARBA" id="ARBA00022679"/>
    </source>
</evidence>
<dbReference type="Pfam" id="PF00202">
    <property type="entry name" value="Aminotran_3"/>
    <property type="match status" value="1"/>
</dbReference>
<reference evidence="9" key="1">
    <citation type="journal article" date="2023" name="G3 (Bethesda)">
        <title>A reference genome for the long-term kleptoplast-retaining sea slug Elysia crispata morphotype clarki.</title>
        <authorList>
            <person name="Eastman K.E."/>
            <person name="Pendleton A.L."/>
            <person name="Shaikh M.A."/>
            <person name="Suttiyut T."/>
            <person name="Ogas R."/>
            <person name="Tomko P."/>
            <person name="Gavelis G."/>
            <person name="Widhalm J.R."/>
            <person name="Wisecaver J.H."/>
        </authorList>
    </citation>
    <scope>NUCLEOTIDE SEQUENCE</scope>
    <source>
        <strain evidence="9">ECLA1</strain>
    </source>
</reference>
<protein>
    <recommendedName>
        <fullName evidence="11">Gamma-amino-N-butyrate transaminase</fullName>
    </recommendedName>
</protein>
<dbReference type="PANTHER" id="PTHR43206">
    <property type="entry name" value="AMINOTRANSFERASE"/>
    <property type="match status" value="1"/>
</dbReference>
<dbReference type="PIRSF" id="PIRSF000521">
    <property type="entry name" value="Transaminase_4ab_Lys_Orn"/>
    <property type="match status" value="1"/>
</dbReference>
<sequence length="495" mass="54170">MSPQLLKQLTSLKPLGAVSQPLRCVWSFYSTSAAVEPSSPSVKTAVPGPKSNALKRDLDSIQNTELVRFFVDYARSAGNYIMDVDGNVMLDLMTQIASIPVGYNHPRILKALMDPANLSTFANRPALGMHPPAQFGSDLSNTLVTVAPPGIDQVMTMACGACSVENALKAAFMAYRRRERGGNPPSQEEIQTSLKNSPPGCPKLSALSFNNAFHGRTMGALALTHTKWVHKLDFPSPNWPIASFPYLKYPLEDYVNENKAEEAKCLAEVEDKIATAQKSGQPVACIAVEPVQCEGGDNFASGQFFQGLQDICKKNGIALLLDEVQTGAGASGKFWLHEHFYLRDPPNLVTFAKKMLTGGFYYTPDMRPTEGGRIFNTWIGDPGKVVLLKTVLEVIKEDSLLARTEDTGKYLLQTLLDAQSKYPSLLSRARGLGALAAIDLPDGASRDKLVDKLCHKGIHVGVCGSRTMRLRSTLTLERKHVDVFADRFYAVLKEF</sequence>
<evidence type="ECO:0000256" key="6">
    <source>
        <dbReference type="ARBA" id="ARBA00048021"/>
    </source>
</evidence>
<evidence type="ECO:0000256" key="3">
    <source>
        <dbReference type="ARBA" id="ARBA00022576"/>
    </source>
</evidence>
<evidence type="ECO:0000256" key="8">
    <source>
        <dbReference type="SAM" id="MobiDB-lite"/>
    </source>
</evidence>
<dbReference type="EMBL" id="JAWDGP010000766">
    <property type="protein sequence ID" value="KAK3797414.1"/>
    <property type="molecule type" value="Genomic_DNA"/>
</dbReference>
<organism evidence="9 10">
    <name type="scientific">Elysia crispata</name>
    <name type="common">lettuce slug</name>
    <dbReference type="NCBI Taxonomy" id="231223"/>
    <lineage>
        <taxon>Eukaryota</taxon>
        <taxon>Metazoa</taxon>
        <taxon>Spiralia</taxon>
        <taxon>Lophotrochozoa</taxon>
        <taxon>Mollusca</taxon>
        <taxon>Gastropoda</taxon>
        <taxon>Heterobranchia</taxon>
        <taxon>Euthyneura</taxon>
        <taxon>Panpulmonata</taxon>
        <taxon>Sacoglossa</taxon>
        <taxon>Placobranchoidea</taxon>
        <taxon>Plakobranchidae</taxon>
        <taxon>Elysia</taxon>
    </lineage>
</organism>
<dbReference type="Gene3D" id="3.90.1150.10">
    <property type="entry name" value="Aspartate Aminotransferase, domain 1"/>
    <property type="match status" value="1"/>
</dbReference>
<evidence type="ECO:0000256" key="2">
    <source>
        <dbReference type="ARBA" id="ARBA00008954"/>
    </source>
</evidence>
<dbReference type="GO" id="GO:0005739">
    <property type="term" value="C:mitochondrion"/>
    <property type="evidence" value="ECO:0007669"/>
    <property type="project" value="TreeGrafter"/>
</dbReference>
<dbReference type="AlphaFoldDB" id="A0AAE1E7N1"/>
<keyword evidence="5 7" id="KW-0663">Pyridoxal phosphate</keyword>
<dbReference type="Gene3D" id="3.40.640.10">
    <property type="entry name" value="Type I PLP-dependent aspartate aminotransferase-like (Major domain)"/>
    <property type="match status" value="1"/>
</dbReference>
<comment type="cofactor">
    <cofactor evidence="1">
        <name>pyridoxal 5'-phosphate</name>
        <dbReference type="ChEBI" id="CHEBI:597326"/>
    </cofactor>
</comment>
<dbReference type="GO" id="GO:0009450">
    <property type="term" value="P:gamma-aminobutyric acid catabolic process"/>
    <property type="evidence" value="ECO:0007669"/>
    <property type="project" value="TreeGrafter"/>
</dbReference>
<accession>A0AAE1E7N1</accession>
<comment type="catalytic activity">
    <reaction evidence="6">
        <text>4-aminobutanoate + 2-oxoglutarate = succinate semialdehyde + L-glutamate</text>
        <dbReference type="Rhea" id="RHEA:23352"/>
        <dbReference type="ChEBI" id="CHEBI:16810"/>
        <dbReference type="ChEBI" id="CHEBI:29985"/>
        <dbReference type="ChEBI" id="CHEBI:57706"/>
        <dbReference type="ChEBI" id="CHEBI:59888"/>
        <dbReference type="EC" id="2.6.1.19"/>
    </reaction>
</comment>
<feature type="region of interest" description="Disordered" evidence="8">
    <location>
        <begin position="179"/>
        <end position="198"/>
    </location>
</feature>
<keyword evidence="4" id="KW-0808">Transferase</keyword>
<evidence type="ECO:0000256" key="7">
    <source>
        <dbReference type="RuleBase" id="RU003560"/>
    </source>
</evidence>
<keyword evidence="10" id="KW-1185">Reference proteome</keyword>
<dbReference type="CDD" id="cd00610">
    <property type="entry name" value="OAT_like"/>
    <property type="match status" value="1"/>
</dbReference>
<evidence type="ECO:0000313" key="9">
    <source>
        <dbReference type="EMBL" id="KAK3797414.1"/>
    </source>
</evidence>
<dbReference type="InterPro" id="IPR005814">
    <property type="entry name" value="Aminotrans_3"/>
</dbReference>
<evidence type="ECO:0000256" key="5">
    <source>
        <dbReference type="ARBA" id="ARBA00022898"/>
    </source>
</evidence>
<evidence type="ECO:0008006" key="11">
    <source>
        <dbReference type="Google" id="ProtNLM"/>
    </source>
</evidence>
<name>A0AAE1E7N1_9GAST</name>
<gene>
    <name evidence="9" type="ORF">RRG08_035861</name>
</gene>
<dbReference type="Proteomes" id="UP001283361">
    <property type="component" value="Unassembled WGS sequence"/>
</dbReference>
<comment type="caution">
    <text evidence="9">The sequence shown here is derived from an EMBL/GenBank/DDBJ whole genome shotgun (WGS) entry which is preliminary data.</text>
</comment>
<feature type="compositionally biased region" description="Polar residues" evidence="8">
    <location>
        <begin position="184"/>
        <end position="196"/>
    </location>
</feature>
<dbReference type="InterPro" id="IPR015422">
    <property type="entry name" value="PyrdxlP-dep_Trfase_small"/>
</dbReference>
<comment type="similarity">
    <text evidence="2 7">Belongs to the class-III pyridoxal-phosphate-dependent aminotransferase family.</text>
</comment>
<evidence type="ECO:0000256" key="1">
    <source>
        <dbReference type="ARBA" id="ARBA00001933"/>
    </source>
</evidence>
<dbReference type="GO" id="GO:0030170">
    <property type="term" value="F:pyridoxal phosphate binding"/>
    <property type="evidence" value="ECO:0007669"/>
    <property type="project" value="InterPro"/>
</dbReference>
<dbReference type="SUPFAM" id="SSF53383">
    <property type="entry name" value="PLP-dependent transferases"/>
    <property type="match status" value="1"/>
</dbReference>
<dbReference type="InterPro" id="IPR015421">
    <property type="entry name" value="PyrdxlP-dep_Trfase_major"/>
</dbReference>